<reference evidence="2 3" key="1">
    <citation type="submission" date="2024-04" db="EMBL/GenBank/DDBJ databases">
        <title>Tritrichomonas musculus Genome.</title>
        <authorList>
            <person name="Alves-Ferreira E."/>
            <person name="Grigg M."/>
            <person name="Lorenzi H."/>
            <person name="Galac M."/>
        </authorList>
    </citation>
    <scope>NUCLEOTIDE SEQUENCE [LARGE SCALE GENOMIC DNA]</scope>
    <source>
        <strain evidence="2 3">EAF2021</strain>
    </source>
</reference>
<evidence type="ECO:0000259" key="1">
    <source>
        <dbReference type="Pfam" id="PF03184"/>
    </source>
</evidence>
<protein>
    <recommendedName>
        <fullName evidence="1">DDE-1 domain-containing protein</fullName>
    </recommendedName>
</protein>
<name>A0ABR2KYH1_9EUKA</name>
<comment type="caution">
    <text evidence="2">The sequence shown here is derived from an EMBL/GenBank/DDBJ whole genome shotgun (WGS) entry which is preliminary data.</text>
</comment>
<dbReference type="InterPro" id="IPR004875">
    <property type="entry name" value="DDE_SF_endonuclease_dom"/>
</dbReference>
<evidence type="ECO:0000313" key="2">
    <source>
        <dbReference type="EMBL" id="KAK8896170.1"/>
    </source>
</evidence>
<evidence type="ECO:0000313" key="3">
    <source>
        <dbReference type="Proteomes" id="UP001470230"/>
    </source>
</evidence>
<accession>A0ABR2KYH1</accession>
<proteinExistence type="predicted"/>
<dbReference type="EMBL" id="JAPFFF010000002">
    <property type="protein sequence ID" value="KAK8896170.1"/>
    <property type="molecule type" value="Genomic_DNA"/>
</dbReference>
<sequence>MIYWFEESFFPYLRNLRILYNYQGPAVIILDGYKSHENCLNSLDLESQNLIIHYLEPHSSEQTQPLDISIFGAMKRYNSNYKMKSDLSYITNQILKIQGSLFCVCNPIICHSAFRAIGIIPIRYSENPYVEIAGFDVRFCSKVRGYQISQIEYQIQNNIPLTPNQMFIYDQHKKNKNKNQKNSFRIEIPSFETL</sequence>
<organism evidence="2 3">
    <name type="scientific">Tritrichomonas musculus</name>
    <dbReference type="NCBI Taxonomy" id="1915356"/>
    <lineage>
        <taxon>Eukaryota</taxon>
        <taxon>Metamonada</taxon>
        <taxon>Parabasalia</taxon>
        <taxon>Tritrichomonadida</taxon>
        <taxon>Tritrichomonadidae</taxon>
        <taxon>Tritrichomonas</taxon>
    </lineage>
</organism>
<keyword evidence="3" id="KW-1185">Reference proteome</keyword>
<dbReference type="Proteomes" id="UP001470230">
    <property type="component" value="Unassembled WGS sequence"/>
</dbReference>
<feature type="domain" description="DDE-1" evidence="1">
    <location>
        <begin position="3"/>
        <end position="88"/>
    </location>
</feature>
<dbReference type="Pfam" id="PF03184">
    <property type="entry name" value="DDE_1"/>
    <property type="match status" value="1"/>
</dbReference>
<gene>
    <name evidence="2" type="ORF">M9Y10_014064</name>
</gene>